<evidence type="ECO:0000313" key="4">
    <source>
        <dbReference type="Proteomes" id="UP000192578"/>
    </source>
</evidence>
<name>A0A1W0X5H3_HYPEX</name>
<reference evidence="4" key="1">
    <citation type="submission" date="2017-01" db="EMBL/GenBank/DDBJ databases">
        <title>Comparative genomics of anhydrobiosis in the tardigrade Hypsibius dujardini.</title>
        <authorList>
            <person name="Yoshida Y."/>
            <person name="Koutsovoulos G."/>
            <person name="Laetsch D."/>
            <person name="Stevens L."/>
            <person name="Kumar S."/>
            <person name="Horikawa D."/>
            <person name="Ishino K."/>
            <person name="Komine S."/>
            <person name="Tomita M."/>
            <person name="Blaxter M."/>
            <person name="Arakawa K."/>
        </authorList>
    </citation>
    <scope>NUCLEOTIDE SEQUENCE [LARGE SCALE GENOMIC DNA]</scope>
    <source>
        <strain evidence="4">Z151</strain>
    </source>
</reference>
<evidence type="ECO:0000259" key="2">
    <source>
        <dbReference type="PROSITE" id="PS50963"/>
    </source>
</evidence>
<feature type="domain" description="Link" evidence="2">
    <location>
        <begin position="27"/>
        <end position="120"/>
    </location>
</feature>
<dbReference type="InterPro" id="IPR000538">
    <property type="entry name" value="Link_dom"/>
</dbReference>
<dbReference type="SMART" id="SM00445">
    <property type="entry name" value="LINK"/>
    <property type="match status" value="1"/>
</dbReference>
<dbReference type="GO" id="GO:0005540">
    <property type="term" value="F:hyaluronic acid binding"/>
    <property type="evidence" value="ECO:0007669"/>
    <property type="project" value="InterPro"/>
</dbReference>
<proteinExistence type="predicted"/>
<organism evidence="3 4">
    <name type="scientific">Hypsibius exemplaris</name>
    <name type="common">Freshwater tardigrade</name>
    <dbReference type="NCBI Taxonomy" id="2072580"/>
    <lineage>
        <taxon>Eukaryota</taxon>
        <taxon>Metazoa</taxon>
        <taxon>Ecdysozoa</taxon>
        <taxon>Tardigrada</taxon>
        <taxon>Eutardigrada</taxon>
        <taxon>Parachela</taxon>
        <taxon>Hypsibioidea</taxon>
        <taxon>Hypsibiidae</taxon>
        <taxon>Hypsibius</taxon>
    </lineage>
</organism>
<dbReference type="OrthoDB" id="5359219at2759"/>
<dbReference type="InterPro" id="IPR016187">
    <property type="entry name" value="CTDL_fold"/>
</dbReference>
<gene>
    <name evidence="3" type="ORF">BV898_03206</name>
</gene>
<dbReference type="Proteomes" id="UP000192578">
    <property type="component" value="Unassembled WGS sequence"/>
</dbReference>
<evidence type="ECO:0000313" key="3">
    <source>
        <dbReference type="EMBL" id="OQV22769.1"/>
    </source>
</evidence>
<dbReference type="InterPro" id="IPR016186">
    <property type="entry name" value="C-type_lectin-like/link_sf"/>
</dbReference>
<keyword evidence="4" id="KW-1185">Reference proteome</keyword>
<dbReference type="SUPFAM" id="SSF56436">
    <property type="entry name" value="C-type lectin-like"/>
    <property type="match status" value="1"/>
</dbReference>
<dbReference type="AlphaFoldDB" id="A0A1W0X5H3"/>
<protein>
    <recommendedName>
        <fullName evidence="2">Link domain-containing protein</fullName>
    </recommendedName>
</protein>
<comment type="caution">
    <text evidence="3">The sequence shown here is derived from an EMBL/GenBank/DDBJ whole genome shotgun (WGS) entry which is preliminary data.</text>
</comment>
<dbReference type="EMBL" id="MTYJ01000015">
    <property type="protein sequence ID" value="OQV22769.1"/>
    <property type="molecule type" value="Genomic_DNA"/>
</dbReference>
<evidence type="ECO:0000256" key="1">
    <source>
        <dbReference type="ARBA" id="ARBA00023157"/>
    </source>
</evidence>
<keyword evidence="1" id="KW-1015">Disulfide bond</keyword>
<dbReference type="Pfam" id="PF00193">
    <property type="entry name" value="Xlink"/>
    <property type="match status" value="1"/>
</dbReference>
<accession>A0A1W0X5H3</accession>
<dbReference type="Gene3D" id="3.10.100.10">
    <property type="entry name" value="Mannose-Binding Protein A, subunit A"/>
    <property type="match status" value="1"/>
</dbReference>
<dbReference type="PROSITE" id="PS50963">
    <property type="entry name" value="LINK_2"/>
    <property type="match status" value="1"/>
</dbReference>
<dbReference type="GO" id="GO:0007155">
    <property type="term" value="P:cell adhesion"/>
    <property type="evidence" value="ECO:0007669"/>
    <property type="project" value="InterPro"/>
</dbReference>
<sequence length="149" mass="16303">MLAVILSEVAVSVLSNPIPKAEVYHVGYLSYLQKDGGYTKEEAAQLCRQTGGILATQAHMQVAFEMGASWCSTGWVLDDRTLFFPNNLETHDPSCGGYGLISGAPTVSWYREKNGANCYGVKPAKASVPSALRMVGFNRLIWSTYDRTM</sequence>